<proteinExistence type="predicted"/>
<accession>A0A401GSQ1</accession>
<feature type="domain" description="Reverse transcriptase" evidence="7">
    <location>
        <begin position="68"/>
        <end position="249"/>
    </location>
</feature>
<dbReference type="InterPro" id="IPR043128">
    <property type="entry name" value="Rev_trsase/Diguanyl_cyclase"/>
</dbReference>
<dbReference type="InterPro" id="IPR043502">
    <property type="entry name" value="DNA/RNA_pol_sf"/>
</dbReference>
<reference evidence="8 9" key="1">
    <citation type="journal article" date="2018" name="Sci. Rep.">
        <title>Genome sequence of the cauliflower mushroom Sparassis crispa (Hanabiratake) and its association with beneficial usage.</title>
        <authorList>
            <person name="Kiyama R."/>
            <person name="Furutani Y."/>
            <person name="Kawaguchi K."/>
            <person name="Nakanishi T."/>
        </authorList>
    </citation>
    <scope>NUCLEOTIDE SEQUENCE [LARGE SCALE GENOMIC DNA]</scope>
</reference>
<dbReference type="Proteomes" id="UP000287166">
    <property type="component" value="Unassembled WGS sequence"/>
</dbReference>
<keyword evidence="2" id="KW-0548">Nucleotidyltransferase</keyword>
<evidence type="ECO:0000256" key="4">
    <source>
        <dbReference type="ARBA" id="ARBA00022759"/>
    </source>
</evidence>
<dbReference type="AlphaFoldDB" id="A0A401GSQ1"/>
<dbReference type="STRING" id="139825.A0A401GSQ1"/>
<dbReference type="Gene3D" id="3.10.10.10">
    <property type="entry name" value="HIV Type 1 Reverse Transcriptase, subunit A, domain 1"/>
    <property type="match status" value="1"/>
</dbReference>
<dbReference type="GeneID" id="38782175"/>
<sequence>MTLQSENHKIKDEFSDLFPDDISHLDELPMDIDHHFVLKDPNMFIQRCQYDCPKKYREAWKQLLDGHLRAGRMCPSDSPYASPAFLIPKADPTALPRWVNDYRALNANTIPDMHPLPLISDILADCAKGKIWGKIDMTNSFFQTHVHPDDVKYITVTTPFGLYEWLVMPQGCRNAPSTHQRRMFGALHPLISTICHVYLDDIVIWSQTLEEHIRNVRTVLEALCTHHLYCSDKKTSLFLMELSFLGHVISQDGIQPDPQKVEKILNWSVPCSASQVRAFLGLVRYIAPFLPKLADFTHILNPLTMKDAELDFPTWTESHQAAFDNIKTLVCSREVLTSIDHDNMGNNKIFVSCDASDFRTGALLSYGESLETAHPVAFESCTLKGAELNYPMHEKELLVIVRALKKWRIDLLGVPFTVYTDHHTLENFFLQKELSRRQAHWQEFLVQYDFDIKYIKGEENIAADVLSRIPADTVIIDPSACVTVSLIHITTQSLCDIPKSITAFAFTASRLSIAADPAWLSALRTGYVQDKWCQNLCSTSESLSVREQNGLLYVGDRLVIP</sequence>
<dbReference type="SUPFAM" id="SSF56672">
    <property type="entry name" value="DNA/RNA polymerases"/>
    <property type="match status" value="1"/>
</dbReference>
<dbReference type="OrthoDB" id="3232518at2759"/>
<dbReference type="GO" id="GO:0003964">
    <property type="term" value="F:RNA-directed DNA polymerase activity"/>
    <property type="evidence" value="ECO:0007669"/>
    <property type="project" value="UniProtKB-KW"/>
</dbReference>
<evidence type="ECO:0000256" key="1">
    <source>
        <dbReference type="ARBA" id="ARBA00022679"/>
    </source>
</evidence>
<keyword evidence="1" id="KW-0808">Transferase</keyword>
<dbReference type="InParanoid" id="A0A401GSQ1"/>
<protein>
    <recommendedName>
        <fullName evidence="7">Reverse transcriptase domain-containing protein</fullName>
    </recommendedName>
</protein>
<dbReference type="GO" id="GO:0016787">
    <property type="term" value="F:hydrolase activity"/>
    <property type="evidence" value="ECO:0007669"/>
    <property type="project" value="UniProtKB-KW"/>
</dbReference>
<keyword evidence="5" id="KW-0378">Hydrolase</keyword>
<dbReference type="InterPro" id="IPR041373">
    <property type="entry name" value="RT_RNaseH"/>
</dbReference>
<gene>
    <name evidence="8" type="ORF">SCP_0704450</name>
</gene>
<dbReference type="PROSITE" id="PS50878">
    <property type="entry name" value="RT_POL"/>
    <property type="match status" value="1"/>
</dbReference>
<keyword evidence="9" id="KW-1185">Reference proteome</keyword>
<dbReference type="Pfam" id="PF17917">
    <property type="entry name" value="RT_RNaseH"/>
    <property type="match status" value="1"/>
</dbReference>
<comment type="caution">
    <text evidence="8">The sequence shown here is derived from an EMBL/GenBank/DDBJ whole genome shotgun (WGS) entry which is preliminary data.</text>
</comment>
<dbReference type="PANTHER" id="PTHR37984">
    <property type="entry name" value="PROTEIN CBG26694"/>
    <property type="match status" value="1"/>
</dbReference>
<evidence type="ECO:0000256" key="3">
    <source>
        <dbReference type="ARBA" id="ARBA00022722"/>
    </source>
</evidence>
<dbReference type="CDD" id="cd09274">
    <property type="entry name" value="RNase_HI_RT_Ty3"/>
    <property type="match status" value="1"/>
</dbReference>
<dbReference type="RefSeq" id="XP_027616171.1">
    <property type="nucleotide sequence ID" value="XM_027760370.1"/>
</dbReference>
<dbReference type="PANTHER" id="PTHR37984:SF5">
    <property type="entry name" value="PROTEIN NYNRIN-LIKE"/>
    <property type="match status" value="1"/>
</dbReference>
<evidence type="ECO:0000256" key="5">
    <source>
        <dbReference type="ARBA" id="ARBA00022801"/>
    </source>
</evidence>
<organism evidence="8 9">
    <name type="scientific">Sparassis crispa</name>
    <dbReference type="NCBI Taxonomy" id="139825"/>
    <lineage>
        <taxon>Eukaryota</taxon>
        <taxon>Fungi</taxon>
        <taxon>Dikarya</taxon>
        <taxon>Basidiomycota</taxon>
        <taxon>Agaricomycotina</taxon>
        <taxon>Agaricomycetes</taxon>
        <taxon>Polyporales</taxon>
        <taxon>Sparassidaceae</taxon>
        <taxon>Sparassis</taxon>
    </lineage>
</organism>
<keyword evidence="4" id="KW-0255">Endonuclease</keyword>
<dbReference type="EMBL" id="BFAD01000007">
    <property type="protein sequence ID" value="GBE85258.1"/>
    <property type="molecule type" value="Genomic_DNA"/>
</dbReference>
<dbReference type="GO" id="GO:0004519">
    <property type="term" value="F:endonuclease activity"/>
    <property type="evidence" value="ECO:0007669"/>
    <property type="project" value="UniProtKB-KW"/>
</dbReference>
<evidence type="ECO:0000256" key="2">
    <source>
        <dbReference type="ARBA" id="ARBA00022695"/>
    </source>
</evidence>
<dbReference type="Pfam" id="PF00078">
    <property type="entry name" value="RVT_1"/>
    <property type="match status" value="1"/>
</dbReference>
<keyword evidence="6" id="KW-0695">RNA-directed DNA polymerase</keyword>
<keyword evidence="3" id="KW-0540">Nuclease</keyword>
<dbReference type="InterPro" id="IPR050951">
    <property type="entry name" value="Retrovirus_Pol_polyprotein"/>
</dbReference>
<evidence type="ECO:0000256" key="6">
    <source>
        <dbReference type="ARBA" id="ARBA00022918"/>
    </source>
</evidence>
<dbReference type="InterPro" id="IPR000477">
    <property type="entry name" value="RT_dom"/>
</dbReference>
<dbReference type="CDD" id="cd01647">
    <property type="entry name" value="RT_LTR"/>
    <property type="match status" value="1"/>
</dbReference>
<name>A0A401GSQ1_9APHY</name>
<evidence type="ECO:0000259" key="7">
    <source>
        <dbReference type="PROSITE" id="PS50878"/>
    </source>
</evidence>
<evidence type="ECO:0000313" key="9">
    <source>
        <dbReference type="Proteomes" id="UP000287166"/>
    </source>
</evidence>
<dbReference type="Gene3D" id="3.30.70.270">
    <property type="match status" value="2"/>
</dbReference>
<evidence type="ECO:0000313" key="8">
    <source>
        <dbReference type="EMBL" id="GBE85258.1"/>
    </source>
</evidence>